<name>A0AAV2GQE2_9ROSI</name>
<proteinExistence type="predicted"/>
<dbReference type="AlphaFoldDB" id="A0AAV2GQE2"/>
<dbReference type="Proteomes" id="UP001497516">
    <property type="component" value="Chromosome 9"/>
</dbReference>
<evidence type="ECO:0000313" key="1">
    <source>
        <dbReference type="EMBL" id="CAL1411863.1"/>
    </source>
</evidence>
<reference evidence="1 2" key="1">
    <citation type="submission" date="2024-04" db="EMBL/GenBank/DDBJ databases">
        <authorList>
            <person name="Fracassetti M."/>
        </authorList>
    </citation>
    <scope>NUCLEOTIDE SEQUENCE [LARGE SCALE GENOMIC DNA]</scope>
</reference>
<dbReference type="EMBL" id="OZ034822">
    <property type="protein sequence ID" value="CAL1411863.1"/>
    <property type="molecule type" value="Genomic_DNA"/>
</dbReference>
<organism evidence="1 2">
    <name type="scientific">Linum trigynum</name>
    <dbReference type="NCBI Taxonomy" id="586398"/>
    <lineage>
        <taxon>Eukaryota</taxon>
        <taxon>Viridiplantae</taxon>
        <taxon>Streptophyta</taxon>
        <taxon>Embryophyta</taxon>
        <taxon>Tracheophyta</taxon>
        <taxon>Spermatophyta</taxon>
        <taxon>Magnoliopsida</taxon>
        <taxon>eudicotyledons</taxon>
        <taxon>Gunneridae</taxon>
        <taxon>Pentapetalae</taxon>
        <taxon>rosids</taxon>
        <taxon>fabids</taxon>
        <taxon>Malpighiales</taxon>
        <taxon>Linaceae</taxon>
        <taxon>Linum</taxon>
    </lineage>
</organism>
<evidence type="ECO:0000313" key="2">
    <source>
        <dbReference type="Proteomes" id="UP001497516"/>
    </source>
</evidence>
<accession>A0AAV2GQE2</accession>
<protein>
    <submittedName>
        <fullName evidence="1">Uncharacterized protein</fullName>
    </submittedName>
</protein>
<sequence>MASRKFIQSHSKDMSFDVATASVDSLLSVEQSVSLELAELLLEAVERVETSVVAVANLRFSKSAFIHMRRRREKNFRRSTRRRD</sequence>
<gene>
    <name evidence="1" type="ORF">LTRI10_LOCUS51195</name>
</gene>
<keyword evidence="2" id="KW-1185">Reference proteome</keyword>